<dbReference type="Gene3D" id="3.30.70.20">
    <property type="match status" value="3"/>
</dbReference>
<dbReference type="InterPro" id="IPR017900">
    <property type="entry name" value="4Fe4S_Fe_S_CS"/>
</dbReference>
<dbReference type="Proteomes" id="UP000092574">
    <property type="component" value="Chromosome"/>
</dbReference>
<feature type="domain" description="4Fe-4S ferredoxin-type" evidence="5">
    <location>
        <begin position="105"/>
        <end position="128"/>
    </location>
</feature>
<evidence type="ECO:0000256" key="4">
    <source>
        <dbReference type="ARBA" id="ARBA00023014"/>
    </source>
</evidence>
<dbReference type="PANTHER" id="PTHR43687:SF1">
    <property type="entry name" value="FERREDOXIN III"/>
    <property type="match status" value="1"/>
</dbReference>
<dbReference type="KEGG" id="byl:A4V09_14840"/>
<evidence type="ECO:0000313" key="6">
    <source>
        <dbReference type="EMBL" id="ANU78692.1"/>
    </source>
</evidence>
<evidence type="ECO:0000256" key="3">
    <source>
        <dbReference type="ARBA" id="ARBA00023004"/>
    </source>
</evidence>
<dbReference type="Pfam" id="PF12800">
    <property type="entry name" value="Fer4_4"/>
    <property type="match status" value="1"/>
</dbReference>
<dbReference type="InterPro" id="IPR050572">
    <property type="entry name" value="Fe-S_Ferredoxin"/>
</dbReference>
<reference evidence="6" key="1">
    <citation type="submission" date="2017-04" db="EMBL/GenBank/DDBJ databases">
        <title>Complete Genome Sequences of Twelve Strains of a Stable Defined Moderately Diverse Mouse Microbiota 2 (sDMDMm2).</title>
        <authorList>
            <person name="Uchimura Y."/>
            <person name="Wyss M."/>
            <person name="Brugiroux S."/>
            <person name="Limenitakis J.P."/>
            <person name="Stecher B."/>
            <person name="McCoy K.D."/>
            <person name="Macpherson A.J."/>
        </authorList>
    </citation>
    <scope>NUCLEOTIDE SEQUENCE</scope>
    <source>
        <strain evidence="6">YL58</strain>
    </source>
</reference>
<evidence type="ECO:0000256" key="2">
    <source>
        <dbReference type="ARBA" id="ARBA00022723"/>
    </source>
</evidence>
<dbReference type="GO" id="GO:0046872">
    <property type="term" value="F:metal ion binding"/>
    <property type="evidence" value="ECO:0007669"/>
    <property type="project" value="UniProtKB-KW"/>
</dbReference>
<keyword evidence="1" id="KW-0004">4Fe-4S</keyword>
<dbReference type="OrthoDB" id="9810688at2"/>
<sequence>MKKLKVTKGAKCMACLECVRACSTSFYKEFDPDKSCIQIIDKKGDAKPMVCVQCGKCAEACPEGAITQNAKGVYMISKKKCTGCGKCVEACPFHVMVKAEESPTSSKCIACGICAKACPMDVLEVVEG</sequence>
<dbReference type="GO" id="GO:0051539">
    <property type="term" value="F:4 iron, 4 sulfur cluster binding"/>
    <property type="evidence" value="ECO:0007669"/>
    <property type="project" value="UniProtKB-KW"/>
</dbReference>
<evidence type="ECO:0000259" key="5">
    <source>
        <dbReference type="PROSITE" id="PS51379"/>
    </source>
</evidence>
<evidence type="ECO:0000256" key="1">
    <source>
        <dbReference type="ARBA" id="ARBA00022485"/>
    </source>
</evidence>
<accession>A0A1C7IKQ5</accession>
<dbReference type="PROSITE" id="PS51379">
    <property type="entry name" value="4FE4S_FER_2"/>
    <property type="match status" value="4"/>
</dbReference>
<dbReference type="Pfam" id="PF00037">
    <property type="entry name" value="Fer4"/>
    <property type="match status" value="1"/>
</dbReference>
<gene>
    <name evidence="6" type="ORF">A4V09_14840</name>
</gene>
<organism evidence="6 7">
    <name type="scientific">Blautia pseudococcoides</name>
    <dbReference type="NCBI Taxonomy" id="1796616"/>
    <lineage>
        <taxon>Bacteria</taxon>
        <taxon>Bacillati</taxon>
        <taxon>Bacillota</taxon>
        <taxon>Clostridia</taxon>
        <taxon>Lachnospirales</taxon>
        <taxon>Lachnospiraceae</taxon>
        <taxon>Blautia</taxon>
    </lineage>
</organism>
<keyword evidence="2" id="KW-0479">Metal-binding</keyword>
<dbReference type="AlphaFoldDB" id="A0A1C7IKQ5"/>
<dbReference type="Pfam" id="PF12838">
    <property type="entry name" value="Fer4_7"/>
    <property type="match status" value="1"/>
</dbReference>
<dbReference type="EMBL" id="CP015405">
    <property type="protein sequence ID" value="ANU78692.1"/>
    <property type="molecule type" value="Genomic_DNA"/>
</dbReference>
<dbReference type="SUPFAM" id="SSF54862">
    <property type="entry name" value="4Fe-4S ferredoxins"/>
    <property type="match status" value="1"/>
</dbReference>
<evidence type="ECO:0000313" key="7">
    <source>
        <dbReference type="Proteomes" id="UP000092574"/>
    </source>
</evidence>
<protein>
    <submittedName>
        <fullName evidence="6">(4Fe-4S)-binding protein</fullName>
    </submittedName>
</protein>
<dbReference type="RefSeq" id="WP_065544805.1">
    <property type="nucleotide sequence ID" value="NZ_CP015405.2"/>
</dbReference>
<dbReference type="PANTHER" id="PTHR43687">
    <property type="entry name" value="ADENYLYLSULFATE REDUCTASE, BETA SUBUNIT"/>
    <property type="match status" value="1"/>
</dbReference>
<keyword evidence="7" id="KW-1185">Reference proteome</keyword>
<name>A0A1C7IKQ5_9FIRM</name>
<feature type="domain" description="4Fe-4S ferredoxin-type" evidence="5">
    <location>
        <begin position="42"/>
        <end position="71"/>
    </location>
</feature>
<feature type="domain" description="4Fe-4S ferredoxin-type" evidence="5">
    <location>
        <begin position="72"/>
        <end position="101"/>
    </location>
</feature>
<proteinExistence type="predicted"/>
<dbReference type="STRING" id="1796616.A4V09_14840"/>
<dbReference type="PROSITE" id="PS00198">
    <property type="entry name" value="4FE4S_FER_1"/>
    <property type="match status" value="2"/>
</dbReference>
<keyword evidence="3" id="KW-0408">Iron</keyword>
<dbReference type="CDD" id="cd16372">
    <property type="entry name" value="DMSOR_beta_like"/>
    <property type="match status" value="1"/>
</dbReference>
<dbReference type="InterPro" id="IPR017896">
    <property type="entry name" value="4Fe4S_Fe-S-bd"/>
</dbReference>
<keyword evidence="4" id="KW-0411">Iron-sulfur</keyword>
<feature type="domain" description="4Fe-4S ferredoxin-type" evidence="5">
    <location>
        <begin position="2"/>
        <end position="33"/>
    </location>
</feature>